<feature type="active site" evidence="10">
    <location>
        <position position="142"/>
    </location>
</feature>
<protein>
    <recommendedName>
        <fullName evidence="3 10">4-diphosphocytidyl-2-C-methyl-D-erythritol kinase</fullName>
        <shortName evidence="10">CMK</shortName>
        <ecNumber evidence="2 10">2.7.1.148</ecNumber>
    </recommendedName>
    <alternativeName>
        <fullName evidence="9 10">4-(cytidine-5'-diphospho)-2-C-methyl-D-erythritol kinase</fullName>
    </alternativeName>
</protein>
<dbReference type="SUPFAM" id="SSF54211">
    <property type="entry name" value="Ribosomal protein S5 domain 2-like"/>
    <property type="match status" value="1"/>
</dbReference>
<evidence type="ECO:0000256" key="7">
    <source>
        <dbReference type="ARBA" id="ARBA00022840"/>
    </source>
</evidence>
<dbReference type="InterPro" id="IPR006204">
    <property type="entry name" value="GHMP_kinase_N_dom"/>
</dbReference>
<dbReference type="GO" id="GO:0016114">
    <property type="term" value="P:terpenoid biosynthetic process"/>
    <property type="evidence" value="ECO:0007669"/>
    <property type="project" value="UniProtKB-UniRule"/>
</dbReference>
<dbReference type="InterPro" id="IPR013750">
    <property type="entry name" value="GHMP_kinase_C_dom"/>
</dbReference>
<keyword evidence="6 10" id="KW-0418">Kinase</keyword>
<feature type="domain" description="GHMP kinase C-terminal" evidence="12">
    <location>
        <begin position="205"/>
        <end position="265"/>
    </location>
</feature>
<name>A0A1T4XTP4_9GAMM</name>
<dbReference type="HAMAP" id="MF_00061">
    <property type="entry name" value="IspE"/>
    <property type="match status" value="1"/>
</dbReference>
<feature type="active site" evidence="10">
    <location>
        <position position="17"/>
    </location>
</feature>
<dbReference type="PANTHER" id="PTHR43527:SF2">
    <property type="entry name" value="4-DIPHOSPHOCYTIDYL-2-C-METHYL-D-ERYTHRITOL KINASE, CHLOROPLASTIC"/>
    <property type="match status" value="1"/>
</dbReference>
<evidence type="ECO:0000256" key="8">
    <source>
        <dbReference type="ARBA" id="ARBA00023229"/>
    </source>
</evidence>
<dbReference type="Pfam" id="PF00288">
    <property type="entry name" value="GHMP_kinases_N"/>
    <property type="match status" value="1"/>
</dbReference>
<dbReference type="EC" id="2.7.1.148" evidence="2 10"/>
<keyword evidence="8 10" id="KW-0414">Isoprene biosynthesis</keyword>
<keyword evidence="4 10" id="KW-0808">Transferase</keyword>
<evidence type="ECO:0000256" key="4">
    <source>
        <dbReference type="ARBA" id="ARBA00022679"/>
    </source>
</evidence>
<evidence type="ECO:0000256" key="3">
    <source>
        <dbReference type="ARBA" id="ARBA00017473"/>
    </source>
</evidence>
<dbReference type="UniPathway" id="UPA00056">
    <property type="reaction ID" value="UER00094"/>
</dbReference>
<dbReference type="AlphaFoldDB" id="A0A1T4XTP4"/>
<dbReference type="Gene3D" id="3.30.70.890">
    <property type="entry name" value="GHMP kinase, C-terminal domain"/>
    <property type="match status" value="1"/>
</dbReference>
<comment type="function">
    <text evidence="10">Catalyzes the phosphorylation of the position 2 hydroxy group of 4-diphosphocytidyl-2C-methyl-D-erythritol.</text>
</comment>
<dbReference type="GO" id="GO:0005524">
    <property type="term" value="F:ATP binding"/>
    <property type="evidence" value="ECO:0007669"/>
    <property type="project" value="UniProtKB-UniRule"/>
</dbReference>
<proteinExistence type="inferred from homology"/>
<dbReference type="InterPro" id="IPR004424">
    <property type="entry name" value="IspE"/>
</dbReference>
<dbReference type="NCBIfam" id="TIGR00154">
    <property type="entry name" value="ispE"/>
    <property type="match status" value="1"/>
</dbReference>
<evidence type="ECO:0000256" key="1">
    <source>
        <dbReference type="ARBA" id="ARBA00009684"/>
    </source>
</evidence>
<evidence type="ECO:0000256" key="2">
    <source>
        <dbReference type="ARBA" id="ARBA00012052"/>
    </source>
</evidence>
<dbReference type="STRING" id="92487.SAMN02745130_03388"/>
<dbReference type="GO" id="GO:0050515">
    <property type="term" value="F:4-(cytidine 5'-diphospho)-2-C-methyl-D-erythritol kinase activity"/>
    <property type="evidence" value="ECO:0007669"/>
    <property type="project" value="UniProtKB-UniRule"/>
</dbReference>
<dbReference type="InterPro" id="IPR020568">
    <property type="entry name" value="Ribosomal_Su5_D2-typ_SF"/>
</dbReference>
<dbReference type="OrthoDB" id="9809438at2"/>
<dbReference type="Pfam" id="PF08544">
    <property type="entry name" value="GHMP_kinases_C"/>
    <property type="match status" value="1"/>
</dbReference>
<dbReference type="RefSeq" id="WP_078923830.1">
    <property type="nucleotide sequence ID" value="NZ_FUYB01000022.1"/>
</dbReference>
<comment type="catalytic activity">
    <reaction evidence="10">
        <text>4-CDP-2-C-methyl-D-erythritol + ATP = 4-CDP-2-C-methyl-D-erythritol 2-phosphate + ADP + H(+)</text>
        <dbReference type="Rhea" id="RHEA:18437"/>
        <dbReference type="ChEBI" id="CHEBI:15378"/>
        <dbReference type="ChEBI" id="CHEBI:30616"/>
        <dbReference type="ChEBI" id="CHEBI:57823"/>
        <dbReference type="ChEBI" id="CHEBI:57919"/>
        <dbReference type="ChEBI" id="CHEBI:456216"/>
        <dbReference type="EC" id="2.7.1.148"/>
    </reaction>
</comment>
<dbReference type="InterPro" id="IPR014721">
    <property type="entry name" value="Ribsml_uS5_D2-typ_fold_subgr"/>
</dbReference>
<evidence type="ECO:0000259" key="12">
    <source>
        <dbReference type="Pfam" id="PF08544"/>
    </source>
</evidence>
<accession>A0A1T4XTP4</accession>
<comment type="similarity">
    <text evidence="1 10">Belongs to the GHMP kinase family. IspE subfamily.</text>
</comment>
<evidence type="ECO:0000256" key="6">
    <source>
        <dbReference type="ARBA" id="ARBA00022777"/>
    </source>
</evidence>
<dbReference type="SUPFAM" id="SSF55060">
    <property type="entry name" value="GHMP Kinase, C-terminal domain"/>
    <property type="match status" value="1"/>
</dbReference>
<keyword evidence="7 10" id="KW-0067">ATP-binding</keyword>
<keyword evidence="5 10" id="KW-0547">Nucleotide-binding</keyword>
<dbReference type="InterPro" id="IPR036554">
    <property type="entry name" value="GHMP_kinase_C_sf"/>
</dbReference>
<evidence type="ECO:0000256" key="9">
    <source>
        <dbReference type="ARBA" id="ARBA00032554"/>
    </source>
</evidence>
<evidence type="ECO:0000313" key="13">
    <source>
        <dbReference type="EMBL" id="SKA92528.1"/>
    </source>
</evidence>
<reference evidence="13 14" key="1">
    <citation type="submission" date="2017-02" db="EMBL/GenBank/DDBJ databases">
        <authorList>
            <person name="Peterson S.W."/>
        </authorList>
    </citation>
    <scope>NUCLEOTIDE SEQUENCE [LARGE SCALE GENOMIC DNA]</scope>
    <source>
        <strain evidence="13 14">ATCC 49788</strain>
    </source>
</reference>
<keyword evidence="14" id="KW-1185">Reference proteome</keyword>
<evidence type="ECO:0000256" key="5">
    <source>
        <dbReference type="ARBA" id="ARBA00022741"/>
    </source>
</evidence>
<feature type="domain" description="GHMP kinase N-terminal" evidence="11">
    <location>
        <begin position="73"/>
        <end position="149"/>
    </location>
</feature>
<evidence type="ECO:0000313" key="14">
    <source>
        <dbReference type="Proteomes" id="UP000190460"/>
    </source>
</evidence>
<feature type="binding site" evidence="10">
    <location>
        <begin position="100"/>
        <end position="110"/>
    </location>
    <ligand>
        <name>ATP</name>
        <dbReference type="ChEBI" id="CHEBI:30616"/>
    </ligand>
</feature>
<evidence type="ECO:0000259" key="11">
    <source>
        <dbReference type="Pfam" id="PF00288"/>
    </source>
</evidence>
<evidence type="ECO:0000256" key="10">
    <source>
        <dbReference type="HAMAP-Rule" id="MF_00061"/>
    </source>
</evidence>
<gene>
    <name evidence="10" type="primary">ispE</name>
    <name evidence="13" type="ORF">SAMN02745130_03388</name>
</gene>
<comment type="pathway">
    <text evidence="10">Isoprenoid biosynthesis; isopentenyl diphosphate biosynthesis via DXP pathway; isopentenyl diphosphate from 1-deoxy-D-xylulose 5-phosphate: step 3/6.</text>
</comment>
<dbReference type="PANTHER" id="PTHR43527">
    <property type="entry name" value="4-DIPHOSPHOCYTIDYL-2-C-METHYL-D-ERYTHRITOL KINASE, CHLOROPLASTIC"/>
    <property type="match status" value="1"/>
</dbReference>
<sequence>MENTFLGEALSLPAPAKLNLFLHITGRRADGYHLLQTLFQFLDYSDVISLQVRGDGKITRSFASPLIPENEDLVVKAARLLQQATGCQLGVDIKVHKILPMGGGLGGGSSDAATVLLGLNYLWNLQLDLDRLAAWGLRLGADVPVFVQGHAAWAEGVGERLEPVNLPEKWYFVLHPKVHISTAEVFSAEGLTRNCKPIRMAAFLAGQTTNVFEPVVRKNSPEVAKAFEWLGDQARLTGSGACLFAEFDDEASAQTIAKNLPKQWSGFVAKGRCVSPLHEKLNTLS</sequence>
<dbReference type="PIRSF" id="PIRSF010376">
    <property type="entry name" value="IspE"/>
    <property type="match status" value="1"/>
</dbReference>
<dbReference type="EMBL" id="FUYB01000022">
    <property type="protein sequence ID" value="SKA92528.1"/>
    <property type="molecule type" value="Genomic_DNA"/>
</dbReference>
<dbReference type="GO" id="GO:0019288">
    <property type="term" value="P:isopentenyl diphosphate biosynthetic process, methylerythritol 4-phosphate pathway"/>
    <property type="evidence" value="ECO:0007669"/>
    <property type="project" value="UniProtKB-UniRule"/>
</dbReference>
<organism evidence="13 14">
    <name type="scientific">Thiothrix eikelboomii</name>
    <dbReference type="NCBI Taxonomy" id="92487"/>
    <lineage>
        <taxon>Bacteria</taxon>
        <taxon>Pseudomonadati</taxon>
        <taxon>Pseudomonadota</taxon>
        <taxon>Gammaproteobacteria</taxon>
        <taxon>Thiotrichales</taxon>
        <taxon>Thiotrichaceae</taxon>
        <taxon>Thiothrix</taxon>
    </lineage>
</organism>
<dbReference type="Gene3D" id="3.30.230.10">
    <property type="match status" value="1"/>
</dbReference>
<dbReference type="Proteomes" id="UP000190460">
    <property type="component" value="Unassembled WGS sequence"/>
</dbReference>